<dbReference type="RefSeq" id="WP_148618765.1">
    <property type="nucleotide sequence ID" value="NZ_CP042912.1"/>
</dbReference>
<evidence type="ECO:0000313" key="2">
    <source>
        <dbReference type="Proteomes" id="UP000322214"/>
    </source>
</evidence>
<name>A0A5B9P778_9BACT</name>
<sequence length="357" mass="39903">MALKNFITAGSMLAALIVTQFETADAQIHIPGPRFEHRDIEQPDETMPMATPGVFDYDAQIFAPMEFVSDDQLEPRSGFFASYDRTYLSLTKAPRLSGAASNQIDLGSNFVWGSRYNFGWFSEDETGWGITYQHNRGNAYQNGQDILISNPMLVTNAFASVEINKIFRQEMSSGSTLEPYVGMRYFNVHDETLEDTDQSFVVGFLPADNRFKQEANNNMIGFHAGARHSRRSGRWRFTTDGAVTAAYNQQEYFATDILREITASGVILTSISETSVEDQSFVPALDVEFDIAFNVTRDITLKTGVQCMYLWTGINRANTLTTGLNPNSILSGGIGATDTNDTRFLAAGFIFGFEWRR</sequence>
<keyword evidence="2" id="KW-1185">Reference proteome</keyword>
<dbReference type="EMBL" id="CP042912">
    <property type="protein sequence ID" value="QEG22174.1"/>
    <property type="molecule type" value="Genomic_DNA"/>
</dbReference>
<dbReference type="Proteomes" id="UP000322214">
    <property type="component" value="Chromosome"/>
</dbReference>
<accession>A0A5B9P778</accession>
<dbReference type="Pfam" id="PF07585">
    <property type="entry name" value="BBP7"/>
    <property type="match status" value="1"/>
</dbReference>
<gene>
    <name evidence="1" type="ORF">MFFC18_20350</name>
</gene>
<dbReference type="OrthoDB" id="255704at2"/>
<dbReference type="InterPro" id="IPR011446">
    <property type="entry name" value="BBP7"/>
</dbReference>
<organism evidence="1 2">
    <name type="scientific">Mariniblastus fucicola</name>
    <dbReference type="NCBI Taxonomy" id="980251"/>
    <lineage>
        <taxon>Bacteria</taxon>
        <taxon>Pseudomonadati</taxon>
        <taxon>Planctomycetota</taxon>
        <taxon>Planctomycetia</taxon>
        <taxon>Pirellulales</taxon>
        <taxon>Pirellulaceae</taxon>
        <taxon>Mariniblastus</taxon>
    </lineage>
</organism>
<protein>
    <submittedName>
        <fullName evidence="1">Uncharacterized protein</fullName>
    </submittedName>
</protein>
<proteinExistence type="predicted"/>
<reference evidence="1 2" key="1">
    <citation type="submission" date="2019-08" db="EMBL/GenBank/DDBJ databases">
        <title>Deep-cultivation of Planctomycetes and their phenomic and genomic characterization uncovers novel biology.</title>
        <authorList>
            <person name="Wiegand S."/>
            <person name="Jogler M."/>
            <person name="Boedeker C."/>
            <person name="Pinto D."/>
            <person name="Vollmers J."/>
            <person name="Rivas-Marin E."/>
            <person name="Kohn T."/>
            <person name="Peeters S.H."/>
            <person name="Heuer A."/>
            <person name="Rast P."/>
            <person name="Oberbeckmann S."/>
            <person name="Bunk B."/>
            <person name="Jeske O."/>
            <person name="Meyerdierks A."/>
            <person name="Storesund J.E."/>
            <person name="Kallscheuer N."/>
            <person name="Luecker S."/>
            <person name="Lage O.M."/>
            <person name="Pohl T."/>
            <person name="Merkel B.J."/>
            <person name="Hornburger P."/>
            <person name="Mueller R.-W."/>
            <person name="Bruemmer F."/>
            <person name="Labrenz M."/>
            <person name="Spormann A.M."/>
            <person name="Op den Camp H."/>
            <person name="Overmann J."/>
            <person name="Amann R."/>
            <person name="Jetten M.S.M."/>
            <person name="Mascher T."/>
            <person name="Medema M.H."/>
            <person name="Devos D.P."/>
            <person name="Kaster A.-K."/>
            <person name="Ovreas L."/>
            <person name="Rohde M."/>
            <person name="Galperin M.Y."/>
            <person name="Jogler C."/>
        </authorList>
    </citation>
    <scope>NUCLEOTIDE SEQUENCE [LARGE SCALE GENOMIC DNA]</scope>
    <source>
        <strain evidence="1 2">FC18</strain>
    </source>
</reference>
<evidence type="ECO:0000313" key="1">
    <source>
        <dbReference type="EMBL" id="QEG22174.1"/>
    </source>
</evidence>
<dbReference type="KEGG" id="mff:MFFC18_20350"/>
<dbReference type="AlphaFoldDB" id="A0A5B9P778"/>
<dbReference type="STRING" id="980251.GCA_001642875_03522"/>